<dbReference type="EMBL" id="CAEZTT010000051">
    <property type="protein sequence ID" value="CAB4575941.1"/>
    <property type="molecule type" value="Genomic_DNA"/>
</dbReference>
<sequence>MSQTIWCQWSDIDLPTGFTLLHDEADLLDKSKLEQVNVYVPKYMGGAKSLAYISEMPNLKVVQVLTAGYDDVLPLIPSGVQLANARGLHDLSTAELTLTLALASKAKIQNLIYAQKENTWLRDVRHSIIDAKIAIVGYGSVGQEIAKVFRPFTDHIVGYTRSGSNGTNKIDNLNLELAEYDIVILITPLTDETKGFFDLKKMKSMKPGALLINMARGPVVVTGDLIEALESGWISAAVDVTDPEPLPQGHPLWNAPNLLISPHVGGNSTAFPGRAKKMIAAQMNRLALGEPITNVVKDA</sequence>
<dbReference type="InterPro" id="IPR029753">
    <property type="entry name" value="D-isomer_DH_CS"/>
</dbReference>
<accession>A0A6J6EHD4</accession>
<dbReference type="PANTHER" id="PTHR43333:SF1">
    <property type="entry name" value="D-ISOMER SPECIFIC 2-HYDROXYACID DEHYDROGENASE NAD-BINDING DOMAIN-CONTAINING PROTEIN"/>
    <property type="match status" value="1"/>
</dbReference>
<evidence type="ECO:0000256" key="2">
    <source>
        <dbReference type="ARBA" id="ARBA00023027"/>
    </source>
</evidence>
<proteinExistence type="predicted"/>
<dbReference type="InterPro" id="IPR006140">
    <property type="entry name" value="D-isomer_DH_NAD-bd"/>
</dbReference>
<dbReference type="InterPro" id="IPR036291">
    <property type="entry name" value="NAD(P)-bd_dom_sf"/>
</dbReference>
<organism evidence="4">
    <name type="scientific">freshwater metagenome</name>
    <dbReference type="NCBI Taxonomy" id="449393"/>
    <lineage>
        <taxon>unclassified sequences</taxon>
        <taxon>metagenomes</taxon>
        <taxon>ecological metagenomes</taxon>
    </lineage>
</organism>
<keyword evidence="2" id="KW-0520">NAD</keyword>
<dbReference type="Gene3D" id="3.40.50.720">
    <property type="entry name" value="NAD(P)-binding Rossmann-like Domain"/>
    <property type="match status" value="2"/>
</dbReference>
<dbReference type="PANTHER" id="PTHR43333">
    <property type="entry name" value="2-HACID_DH_C DOMAIN-CONTAINING PROTEIN"/>
    <property type="match status" value="1"/>
</dbReference>
<dbReference type="Pfam" id="PF02826">
    <property type="entry name" value="2-Hacid_dh_C"/>
    <property type="match status" value="1"/>
</dbReference>
<dbReference type="SUPFAM" id="SSF51735">
    <property type="entry name" value="NAD(P)-binding Rossmann-fold domains"/>
    <property type="match status" value="1"/>
</dbReference>
<dbReference type="AlphaFoldDB" id="A0A6J6EHD4"/>
<keyword evidence="1" id="KW-0560">Oxidoreductase</keyword>
<evidence type="ECO:0000259" key="3">
    <source>
        <dbReference type="Pfam" id="PF02826"/>
    </source>
</evidence>
<name>A0A6J6EHD4_9ZZZZ</name>
<dbReference type="GO" id="GO:0051287">
    <property type="term" value="F:NAD binding"/>
    <property type="evidence" value="ECO:0007669"/>
    <property type="project" value="InterPro"/>
</dbReference>
<evidence type="ECO:0000313" key="4">
    <source>
        <dbReference type="EMBL" id="CAB4575941.1"/>
    </source>
</evidence>
<evidence type="ECO:0000256" key="1">
    <source>
        <dbReference type="ARBA" id="ARBA00023002"/>
    </source>
</evidence>
<gene>
    <name evidence="4" type="ORF">UFOPK1726_00566</name>
</gene>
<dbReference type="PROSITE" id="PS00671">
    <property type="entry name" value="D_2_HYDROXYACID_DH_3"/>
    <property type="match status" value="1"/>
</dbReference>
<reference evidence="4" key="1">
    <citation type="submission" date="2020-05" db="EMBL/GenBank/DDBJ databases">
        <authorList>
            <person name="Chiriac C."/>
            <person name="Salcher M."/>
            <person name="Ghai R."/>
            <person name="Kavagutti S V."/>
        </authorList>
    </citation>
    <scope>NUCLEOTIDE SEQUENCE</scope>
</reference>
<protein>
    <submittedName>
        <fullName evidence="4">Unannotated protein</fullName>
    </submittedName>
</protein>
<feature type="domain" description="D-isomer specific 2-hydroxyacid dehydrogenase NAD-binding" evidence="3">
    <location>
        <begin position="99"/>
        <end position="265"/>
    </location>
</feature>
<dbReference type="GO" id="GO:0016491">
    <property type="term" value="F:oxidoreductase activity"/>
    <property type="evidence" value="ECO:0007669"/>
    <property type="project" value="UniProtKB-KW"/>
</dbReference>